<dbReference type="EMBL" id="GGFL01015878">
    <property type="protein sequence ID" value="MBW80056.1"/>
    <property type="molecule type" value="Transcribed_RNA"/>
</dbReference>
<proteinExistence type="predicted"/>
<sequence>MWRICIAFTRLLMYAILGMNVKFCKMQVVPLTHALRLPDSHRPSCCAFGNKNWFPFFTLSHSEWKQN</sequence>
<organism evidence="2">
    <name type="scientific">Anopheles darlingi</name>
    <name type="common">Mosquito</name>
    <dbReference type="NCBI Taxonomy" id="43151"/>
    <lineage>
        <taxon>Eukaryota</taxon>
        <taxon>Metazoa</taxon>
        <taxon>Ecdysozoa</taxon>
        <taxon>Arthropoda</taxon>
        <taxon>Hexapoda</taxon>
        <taxon>Insecta</taxon>
        <taxon>Pterygota</taxon>
        <taxon>Neoptera</taxon>
        <taxon>Endopterygota</taxon>
        <taxon>Diptera</taxon>
        <taxon>Nematocera</taxon>
        <taxon>Culicoidea</taxon>
        <taxon>Culicidae</taxon>
        <taxon>Anophelinae</taxon>
        <taxon>Anopheles</taxon>
    </lineage>
</organism>
<feature type="signal peptide" evidence="1">
    <location>
        <begin position="1"/>
        <end position="18"/>
    </location>
</feature>
<name>A0A2M4DR85_ANODA</name>
<protein>
    <submittedName>
        <fullName evidence="2">Putative secreted protein</fullName>
    </submittedName>
</protein>
<evidence type="ECO:0000313" key="2">
    <source>
        <dbReference type="EMBL" id="MBW80056.1"/>
    </source>
</evidence>
<accession>A0A2M4DR85</accession>
<evidence type="ECO:0000256" key="1">
    <source>
        <dbReference type="SAM" id="SignalP"/>
    </source>
</evidence>
<keyword evidence="1" id="KW-0732">Signal</keyword>
<dbReference type="AlphaFoldDB" id="A0A2M4DR85"/>
<feature type="chain" id="PRO_5014928263" evidence="1">
    <location>
        <begin position="19"/>
        <end position="67"/>
    </location>
</feature>
<reference evidence="2" key="1">
    <citation type="submission" date="2018-01" db="EMBL/GenBank/DDBJ databases">
        <title>An insight into the sialome of Amazonian anophelines.</title>
        <authorList>
            <person name="Ribeiro J.M."/>
            <person name="Scarpassa V."/>
            <person name="Calvo E."/>
        </authorList>
    </citation>
    <scope>NUCLEOTIDE SEQUENCE</scope>
</reference>